<dbReference type="AlphaFoldDB" id="A0A1H2YM37"/>
<organism evidence="9 10">
    <name type="scientific">Capnocytophaga granulosa</name>
    <dbReference type="NCBI Taxonomy" id="45242"/>
    <lineage>
        <taxon>Bacteria</taxon>
        <taxon>Pseudomonadati</taxon>
        <taxon>Bacteroidota</taxon>
        <taxon>Flavobacteriia</taxon>
        <taxon>Flavobacteriales</taxon>
        <taxon>Flavobacteriaceae</taxon>
        <taxon>Capnocytophaga</taxon>
    </lineage>
</organism>
<dbReference type="GeneID" id="85017155"/>
<keyword evidence="5 8" id="KW-1133">Transmembrane helix</keyword>
<feature type="transmembrane region" description="Helical" evidence="8">
    <location>
        <begin position="7"/>
        <end position="28"/>
    </location>
</feature>
<keyword evidence="10" id="KW-1185">Reference proteome</keyword>
<keyword evidence="2" id="KW-0813">Transport</keyword>
<dbReference type="GO" id="GO:0008324">
    <property type="term" value="F:monoatomic cation transmembrane transporter activity"/>
    <property type="evidence" value="ECO:0007669"/>
    <property type="project" value="InterPro"/>
</dbReference>
<dbReference type="OrthoDB" id="9810952at2"/>
<evidence type="ECO:0000256" key="4">
    <source>
        <dbReference type="ARBA" id="ARBA00022692"/>
    </source>
</evidence>
<feature type="transmembrane region" description="Helical" evidence="8">
    <location>
        <begin position="71"/>
        <end position="95"/>
    </location>
</feature>
<name>A0A1H2YM37_9FLAO</name>
<feature type="transmembrane region" description="Helical" evidence="8">
    <location>
        <begin position="346"/>
        <end position="367"/>
    </location>
</feature>
<dbReference type="PANTHER" id="PTHR32024:SF1">
    <property type="entry name" value="KTR SYSTEM POTASSIUM UPTAKE PROTEIN B"/>
    <property type="match status" value="1"/>
</dbReference>
<feature type="transmembrane region" description="Helical" evidence="8">
    <location>
        <begin position="155"/>
        <end position="173"/>
    </location>
</feature>
<protein>
    <submittedName>
        <fullName evidence="9">Trk system potassium uptake protein TrkH</fullName>
    </submittedName>
</protein>
<evidence type="ECO:0000313" key="10">
    <source>
        <dbReference type="Proteomes" id="UP000182771"/>
    </source>
</evidence>
<dbReference type="PANTHER" id="PTHR32024">
    <property type="entry name" value="TRK SYSTEM POTASSIUM UPTAKE PROTEIN TRKG-RELATED"/>
    <property type="match status" value="1"/>
</dbReference>
<dbReference type="GO" id="GO:0005886">
    <property type="term" value="C:plasma membrane"/>
    <property type="evidence" value="ECO:0007669"/>
    <property type="project" value="UniProtKB-SubCell"/>
</dbReference>
<comment type="caution">
    <text evidence="9">The sequence shown here is derived from an EMBL/GenBank/DDBJ whole genome shotgun (WGS) entry which is preliminary data.</text>
</comment>
<dbReference type="Proteomes" id="UP000182771">
    <property type="component" value="Unassembled WGS sequence"/>
</dbReference>
<dbReference type="GO" id="GO:0030001">
    <property type="term" value="P:metal ion transport"/>
    <property type="evidence" value="ECO:0007669"/>
    <property type="project" value="UniProtKB-ARBA"/>
</dbReference>
<feature type="transmembrane region" description="Helical" evidence="8">
    <location>
        <begin position="40"/>
        <end position="59"/>
    </location>
</feature>
<keyword evidence="4 8" id="KW-0812">Transmembrane</keyword>
<sequence>MLRNCSPYTIIIISFLFLICVGAGLLMMPFTHSAGSGFTFFEALFTATSAVTGTGLSICDMHGILSDYGQVCILLLIQLGGLGILTFSSVIVLLITKKIGFYTKRLISEGMNHEAKIDLYSHIKKVVFIVLLIEAIGAFLLFFVFIKQYSWYKALFYAIFHSVSAFCNAGIALYPNGLQDYTFDIPMNLIIIPLMFLGGFGFTAIIELFEYIRGKRRKISVNSKFSSLITLILFGAGTLLFFILEYNHMDAYAGHSVGNRLLISFFHSATLRSVGFNTIPITEISAATAFLWILLMFIGSSPSSTGGGIKTTTLGVLYLGVRTSLLNRRYIEYSKRRISWQLFNKASTLVFITLLYVFLAALLITYFDPKVEILKILFEVMSAFSTTGLSMGITNSLSTASQTILLFTMFLGRVGPLTIVLAFSRERIVGNYKYPKENILIG</sequence>
<feature type="transmembrane region" description="Helical" evidence="8">
    <location>
        <begin position="185"/>
        <end position="206"/>
    </location>
</feature>
<evidence type="ECO:0000256" key="8">
    <source>
        <dbReference type="SAM" id="Phobius"/>
    </source>
</evidence>
<evidence type="ECO:0000256" key="2">
    <source>
        <dbReference type="ARBA" id="ARBA00022448"/>
    </source>
</evidence>
<reference evidence="9 10" key="1">
    <citation type="submission" date="2016-10" db="EMBL/GenBank/DDBJ databases">
        <authorList>
            <person name="Varghese N."/>
            <person name="Submissions S."/>
        </authorList>
    </citation>
    <scope>NUCLEOTIDE SEQUENCE [LARGE SCALE GENOMIC DNA]</scope>
    <source>
        <strain evidence="9 10">DSM 11449</strain>
    </source>
</reference>
<evidence type="ECO:0000313" key="9">
    <source>
        <dbReference type="EMBL" id="SDX06292.1"/>
    </source>
</evidence>
<proteinExistence type="predicted"/>
<comment type="subcellular location">
    <subcellularLocation>
        <location evidence="1">Cell membrane</location>
        <topology evidence="1">Multi-pass membrane protein</topology>
    </subcellularLocation>
</comment>
<dbReference type="Pfam" id="PF02386">
    <property type="entry name" value="TrkH"/>
    <property type="match status" value="1"/>
</dbReference>
<feature type="transmembrane region" description="Helical" evidence="8">
    <location>
        <begin position="281"/>
        <end position="301"/>
    </location>
</feature>
<evidence type="ECO:0000256" key="5">
    <source>
        <dbReference type="ARBA" id="ARBA00022989"/>
    </source>
</evidence>
<evidence type="ECO:0000256" key="1">
    <source>
        <dbReference type="ARBA" id="ARBA00004651"/>
    </source>
</evidence>
<evidence type="ECO:0000256" key="6">
    <source>
        <dbReference type="ARBA" id="ARBA00023065"/>
    </source>
</evidence>
<accession>A0A1H2YM37</accession>
<keyword evidence="7 8" id="KW-0472">Membrane</keyword>
<keyword evidence="3" id="KW-1003">Cell membrane</keyword>
<dbReference type="EMBL" id="FNND01000007">
    <property type="protein sequence ID" value="SDX06292.1"/>
    <property type="molecule type" value="Genomic_DNA"/>
</dbReference>
<feature type="transmembrane region" description="Helical" evidence="8">
    <location>
        <begin position="126"/>
        <end position="146"/>
    </location>
</feature>
<evidence type="ECO:0000256" key="3">
    <source>
        <dbReference type="ARBA" id="ARBA00022475"/>
    </source>
</evidence>
<gene>
    <name evidence="9" type="ORF">SAMN05444420_10799</name>
</gene>
<feature type="transmembrane region" description="Helical" evidence="8">
    <location>
        <begin position="227"/>
        <end position="246"/>
    </location>
</feature>
<feature type="transmembrane region" description="Helical" evidence="8">
    <location>
        <begin position="404"/>
        <end position="424"/>
    </location>
</feature>
<evidence type="ECO:0000256" key="7">
    <source>
        <dbReference type="ARBA" id="ARBA00023136"/>
    </source>
</evidence>
<dbReference type="InterPro" id="IPR003445">
    <property type="entry name" value="Cat_transpt"/>
</dbReference>
<dbReference type="RefSeq" id="WP_016420995.1">
    <property type="nucleotide sequence ID" value="NZ_FNND01000007.1"/>
</dbReference>
<keyword evidence="6" id="KW-0406">Ion transport</keyword>